<evidence type="ECO:0000313" key="3">
    <source>
        <dbReference type="EMBL" id="QHT87303.1"/>
    </source>
</evidence>
<keyword evidence="2" id="KW-0472">Membrane</keyword>
<protein>
    <submittedName>
        <fullName evidence="3">Uncharacterized protein</fullName>
    </submittedName>
</protein>
<dbReference type="EMBL" id="MN740086">
    <property type="protein sequence ID" value="QHT87303.1"/>
    <property type="molecule type" value="Genomic_DNA"/>
</dbReference>
<organism evidence="3">
    <name type="scientific">viral metagenome</name>
    <dbReference type="NCBI Taxonomy" id="1070528"/>
    <lineage>
        <taxon>unclassified sequences</taxon>
        <taxon>metagenomes</taxon>
        <taxon>organismal metagenomes</taxon>
    </lineage>
</organism>
<keyword evidence="2" id="KW-0812">Transmembrane</keyword>
<dbReference type="InterPro" id="IPR032272">
    <property type="entry name" value="DUF4834"/>
</dbReference>
<name>A0A6C0I584_9ZZZZ</name>
<reference evidence="3" key="1">
    <citation type="journal article" date="2020" name="Nature">
        <title>Giant virus diversity and host interactions through global metagenomics.</title>
        <authorList>
            <person name="Schulz F."/>
            <person name="Roux S."/>
            <person name="Paez-Espino D."/>
            <person name="Jungbluth S."/>
            <person name="Walsh D.A."/>
            <person name="Denef V.J."/>
            <person name="McMahon K.D."/>
            <person name="Konstantinidis K.T."/>
            <person name="Eloe-Fadrosh E.A."/>
            <person name="Kyrpides N.C."/>
            <person name="Woyke T."/>
        </authorList>
    </citation>
    <scope>NUCLEOTIDE SEQUENCE</scope>
    <source>
        <strain evidence="3">GVMAG-M-3300023184-190</strain>
    </source>
</reference>
<accession>A0A6C0I584</accession>
<feature type="transmembrane region" description="Helical" evidence="2">
    <location>
        <begin position="20"/>
        <end position="37"/>
    </location>
</feature>
<dbReference type="Pfam" id="PF16118">
    <property type="entry name" value="DUF4834"/>
    <property type="match status" value="1"/>
</dbReference>
<feature type="region of interest" description="Disordered" evidence="1">
    <location>
        <begin position="84"/>
        <end position="129"/>
    </location>
</feature>
<evidence type="ECO:0000256" key="2">
    <source>
        <dbReference type="SAM" id="Phobius"/>
    </source>
</evidence>
<sequence length="186" mass="21534">MLSKLKGFINRSNLLENRMVLYSTFFVSIASLVFFTVKNDVRCISLFTVLAFLTTFFHENMIVVLLTALFVTYAVYLSNGSSAEGFTDKDKEEDTESKKKTTTTPTKKKTKTSPEPDEDPDDKETFNNKKRKAYEELKGEYIDFKVVQKELMDNVNEIHPLIEKADKFLEKLTNYKEKYKNKSDDA</sequence>
<keyword evidence="2" id="KW-1133">Transmembrane helix</keyword>
<feature type="compositionally biased region" description="Basic and acidic residues" evidence="1">
    <location>
        <begin position="86"/>
        <end position="99"/>
    </location>
</feature>
<proteinExistence type="predicted"/>
<dbReference type="AlphaFoldDB" id="A0A6C0I584"/>
<evidence type="ECO:0000256" key="1">
    <source>
        <dbReference type="SAM" id="MobiDB-lite"/>
    </source>
</evidence>
<feature type="transmembrane region" description="Helical" evidence="2">
    <location>
        <begin position="49"/>
        <end position="76"/>
    </location>
</feature>